<dbReference type="VEuPathDB" id="FungiDB:PSTT_09792"/>
<dbReference type="Pfam" id="PF05730">
    <property type="entry name" value="CFEM"/>
    <property type="match status" value="1"/>
</dbReference>
<organism evidence="6 7">
    <name type="scientific">Puccinia striiformis</name>
    <dbReference type="NCBI Taxonomy" id="27350"/>
    <lineage>
        <taxon>Eukaryota</taxon>
        <taxon>Fungi</taxon>
        <taxon>Dikarya</taxon>
        <taxon>Basidiomycota</taxon>
        <taxon>Pucciniomycotina</taxon>
        <taxon>Pucciniomycetes</taxon>
        <taxon>Pucciniales</taxon>
        <taxon>Pucciniaceae</taxon>
        <taxon>Puccinia</taxon>
    </lineage>
</organism>
<name>A0A2S4V728_9BASI</name>
<sequence>MCVVSSKVTRPLLLVTRLSSPGGPVQSILCSSEALFACHPIETSTLHITPTPYIHTMFAGSSPLLAVVLSSLSLAHAAAANDAPAPPASGAPAAAPAGGAIPQCAANCMSVKITEAALWFGAGEVSSYCKHPEFLLAYNNCLHDNCKGDDLTAGKQAGVTACAGVTPNAPGGAPTGPGGDANNSTGHFQRTRCQLNHRTHTPGTNPANSTVTPTAVGLNGALPTTLTPPTQPTLPPVLQADSPVLLDLLLLIKQCHVEEELSPF</sequence>
<accession>A0A2S4V728</accession>
<feature type="domain" description="CFEM" evidence="5">
    <location>
        <begin position="76"/>
        <end position="189"/>
    </location>
</feature>
<evidence type="ECO:0000256" key="1">
    <source>
        <dbReference type="ARBA" id="ARBA00004613"/>
    </source>
</evidence>
<comment type="subcellular location">
    <subcellularLocation>
        <location evidence="1">Secreted</location>
    </subcellularLocation>
</comment>
<evidence type="ECO:0000259" key="5">
    <source>
        <dbReference type="PROSITE" id="PS52012"/>
    </source>
</evidence>
<evidence type="ECO:0000313" key="7">
    <source>
        <dbReference type="Proteomes" id="UP000239156"/>
    </source>
</evidence>
<evidence type="ECO:0000256" key="3">
    <source>
        <dbReference type="ARBA" id="ARBA00022729"/>
    </source>
</evidence>
<keyword evidence="7" id="KW-1185">Reference proteome</keyword>
<comment type="caution">
    <text evidence="6">The sequence shown here is derived from an EMBL/GenBank/DDBJ whole genome shotgun (WGS) entry which is preliminary data.</text>
</comment>
<reference evidence="6" key="1">
    <citation type="submission" date="2017-12" db="EMBL/GenBank/DDBJ databases">
        <title>Gene loss provides genomic basis for host adaptation in cereal stripe rust fungi.</title>
        <authorList>
            <person name="Xia C."/>
        </authorList>
    </citation>
    <scope>NUCLEOTIDE SEQUENCE [LARGE SCALE GENOMIC DNA]</scope>
    <source>
        <strain evidence="6">93-210</strain>
    </source>
</reference>
<keyword evidence="2" id="KW-0964">Secreted</keyword>
<dbReference type="EMBL" id="PKSL01000100">
    <property type="protein sequence ID" value="POW05333.1"/>
    <property type="molecule type" value="Genomic_DNA"/>
</dbReference>
<evidence type="ECO:0000313" key="6">
    <source>
        <dbReference type="EMBL" id="POW05333.1"/>
    </source>
</evidence>
<dbReference type="Proteomes" id="UP000239156">
    <property type="component" value="Unassembled WGS sequence"/>
</dbReference>
<dbReference type="VEuPathDB" id="FungiDB:PSHT_09352"/>
<evidence type="ECO:0000256" key="4">
    <source>
        <dbReference type="ARBA" id="ARBA00023157"/>
    </source>
</evidence>
<dbReference type="GO" id="GO:0005576">
    <property type="term" value="C:extracellular region"/>
    <property type="evidence" value="ECO:0007669"/>
    <property type="project" value="UniProtKB-SubCell"/>
</dbReference>
<dbReference type="InterPro" id="IPR008427">
    <property type="entry name" value="Extracellular_membr_CFEM_dom"/>
</dbReference>
<gene>
    <name evidence="6" type="ORF">PSTT_09792</name>
</gene>
<evidence type="ECO:0000256" key="2">
    <source>
        <dbReference type="ARBA" id="ARBA00022525"/>
    </source>
</evidence>
<keyword evidence="4" id="KW-1015">Disulfide bond</keyword>
<protein>
    <recommendedName>
        <fullName evidence="5">CFEM domain-containing protein</fullName>
    </recommendedName>
</protein>
<keyword evidence="3" id="KW-0732">Signal</keyword>
<dbReference type="AlphaFoldDB" id="A0A2S4V728"/>
<proteinExistence type="predicted"/>
<dbReference type="PROSITE" id="PS52012">
    <property type="entry name" value="CFEM"/>
    <property type="match status" value="1"/>
</dbReference>